<evidence type="ECO:0000256" key="4">
    <source>
        <dbReference type="NCBIfam" id="TIGR00746"/>
    </source>
</evidence>
<dbReference type="NCBIfam" id="NF009007">
    <property type="entry name" value="PRK12352.1"/>
    <property type="match status" value="1"/>
</dbReference>
<name>A0A2G6KA47_9BACT</name>
<dbReference type="SUPFAM" id="SSF53633">
    <property type="entry name" value="Carbamate kinase-like"/>
    <property type="match status" value="1"/>
</dbReference>
<evidence type="ECO:0000313" key="8">
    <source>
        <dbReference type="Proteomes" id="UP000230821"/>
    </source>
</evidence>
<dbReference type="FunFam" id="3.40.1160.10:FF:000007">
    <property type="entry name" value="Carbamate kinase"/>
    <property type="match status" value="1"/>
</dbReference>
<evidence type="ECO:0000313" key="7">
    <source>
        <dbReference type="EMBL" id="PIE32541.1"/>
    </source>
</evidence>
<protein>
    <recommendedName>
        <fullName evidence="4 5">Carbamate kinase</fullName>
    </recommendedName>
</protein>
<dbReference type="CDD" id="cd04235">
    <property type="entry name" value="AAK_CK"/>
    <property type="match status" value="1"/>
</dbReference>
<dbReference type="PANTHER" id="PTHR30409:SF1">
    <property type="entry name" value="CARBAMATE KINASE-RELATED"/>
    <property type="match status" value="1"/>
</dbReference>
<dbReference type="NCBIfam" id="TIGR00746">
    <property type="entry name" value="arcC"/>
    <property type="match status" value="1"/>
</dbReference>
<dbReference type="Pfam" id="PF00696">
    <property type="entry name" value="AA_kinase"/>
    <property type="match status" value="1"/>
</dbReference>
<evidence type="ECO:0000256" key="3">
    <source>
        <dbReference type="ARBA" id="ARBA00022777"/>
    </source>
</evidence>
<dbReference type="EMBL" id="PDSK01000112">
    <property type="protein sequence ID" value="PIE32541.1"/>
    <property type="molecule type" value="Genomic_DNA"/>
</dbReference>
<reference evidence="7 8" key="1">
    <citation type="submission" date="2017-10" db="EMBL/GenBank/DDBJ databases">
        <title>Novel microbial diversity and functional potential in the marine mammal oral microbiome.</title>
        <authorList>
            <person name="Dudek N.K."/>
            <person name="Sun C.L."/>
            <person name="Burstein D."/>
            <person name="Kantor R.S."/>
            <person name="Aliaga Goltsman D.S."/>
            <person name="Bik E.M."/>
            <person name="Thomas B.C."/>
            <person name="Banfield J.F."/>
            <person name="Relman D.A."/>
        </authorList>
    </citation>
    <scope>NUCLEOTIDE SEQUENCE [LARGE SCALE GENOMIC DNA]</scope>
    <source>
        <strain evidence="7">DOLJORAL78_47_16</strain>
    </source>
</reference>
<proteinExistence type="inferred from homology"/>
<dbReference type="GO" id="GO:0008804">
    <property type="term" value="F:carbamate kinase activity"/>
    <property type="evidence" value="ECO:0007669"/>
    <property type="project" value="UniProtKB-UniRule"/>
</dbReference>
<dbReference type="PANTHER" id="PTHR30409">
    <property type="entry name" value="CARBAMATE KINASE"/>
    <property type="match status" value="1"/>
</dbReference>
<dbReference type="PRINTS" id="PR01469">
    <property type="entry name" value="CARBMTKINASE"/>
</dbReference>
<evidence type="ECO:0000256" key="2">
    <source>
        <dbReference type="ARBA" id="ARBA00022679"/>
    </source>
</evidence>
<feature type="domain" description="Aspartate/glutamate/uridylate kinase" evidence="6">
    <location>
        <begin position="7"/>
        <end position="298"/>
    </location>
</feature>
<keyword evidence="3 5" id="KW-0418">Kinase</keyword>
<keyword evidence="2 5" id="KW-0808">Transferase</keyword>
<gene>
    <name evidence="7" type="primary">arcC</name>
    <name evidence="7" type="ORF">CSA56_15165</name>
</gene>
<accession>A0A2G6KA47</accession>
<dbReference type="GO" id="GO:0019546">
    <property type="term" value="P:L-arginine deiminase pathway"/>
    <property type="evidence" value="ECO:0007669"/>
    <property type="project" value="TreeGrafter"/>
</dbReference>
<comment type="similarity">
    <text evidence="1 5">Belongs to the carbamate kinase family.</text>
</comment>
<comment type="caution">
    <text evidence="7">The sequence shown here is derived from an EMBL/GenBank/DDBJ whole genome shotgun (WGS) entry which is preliminary data.</text>
</comment>
<dbReference type="Proteomes" id="UP000230821">
    <property type="component" value="Unassembled WGS sequence"/>
</dbReference>
<dbReference type="InterPro" id="IPR001048">
    <property type="entry name" value="Asp/Glu/Uridylate_kinase"/>
</dbReference>
<dbReference type="InterPro" id="IPR003964">
    <property type="entry name" value="Carb_kinase"/>
</dbReference>
<organism evidence="7 8">
    <name type="scientific">candidate division KSB3 bacterium</name>
    <dbReference type="NCBI Taxonomy" id="2044937"/>
    <lineage>
        <taxon>Bacteria</taxon>
        <taxon>candidate division KSB3</taxon>
    </lineage>
</organism>
<evidence type="ECO:0000256" key="1">
    <source>
        <dbReference type="ARBA" id="ARBA00011066"/>
    </source>
</evidence>
<dbReference type="InterPro" id="IPR036393">
    <property type="entry name" value="AceGlu_kinase-like_sf"/>
</dbReference>
<dbReference type="AlphaFoldDB" id="A0A2G6KA47"/>
<dbReference type="Gene3D" id="3.40.1160.10">
    <property type="entry name" value="Acetylglutamate kinase-like"/>
    <property type="match status" value="1"/>
</dbReference>
<sequence length="317" mass="35127">MNDKRPTAVIALGGNTIIREGQEGNIQQQFENIRNTLTGLIELIEQDYHLVITHGNGPQVGNLFLMVESTRDFIPELPLGVCVADTQSQIGYMIQQTLQNHLIQKGYQRHVVTLITQIVVDKNDPALRVPKKPIGPIYSEEKAHEIERHYPWKIFGDSERGYRLVVPSPAPIHVVETPVIQRLLEQEVIVIAGGGGGIPVVIEDDHTYEGVDVVVEKDLASSVIARDIGAELLIILTKVEKVAINFNTPQEQTFTKLHIEDAMSYLEQGQFPSTTMGPKIRAALDFLRSGGEEVIITSARKLKDALAGETGTRIMKC</sequence>
<dbReference type="PIRSF" id="PIRSF000723">
    <property type="entry name" value="Carbamate_kin"/>
    <property type="match status" value="1"/>
</dbReference>
<evidence type="ECO:0000256" key="5">
    <source>
        <dbReference type="PIRNR" id="PIRNR000723"/>
    </source>
</evidence>
<evidence type="ECO:0000259" key="6">
    <source>
        <dbReference type="Pfam" id="PF00696"/>
    </source>
</evidence>
<dbReference type="GO" id="GO:0005829">
    <property type="term" value="C:cytosol"/>
    <property type="evidence" value="ECO:0007669"/>
    <property type="project" value="TreeGrafter"/>
</dbReference>